<evidence type="ECO:0000259" key="2">
    <source>
        <dbReference type="PROSITE" id="PS50228"/>
    </source>
</evidence>
<evidence type="ECO:0000313" key="3">
    <source>
        <dbReference type="EMBL" id="KAK2727645.1"/>
    </source>
</evidence>
<dbReference type="PANTHER" id="PTHR46780">
    <property type="entry name" value="PROTEIN EVA-1"/>
    <property type="match status" value="1"/>
</dbReference>
<keyword evidence="4" id="KW-1185">Reference proteome</keyword>
<keyword evidence="1" id="KW-0472">Membrane</keyword>
<gene>
    <name evidence="3" type="ORF">QYM36_008207</name>
</gene>
<protein>
    <recommendedName>
        <fullName evidence="2">SUEL-type lectin domain-containing protein</fullName>
    </recommendedName>
</protein>
<feature type="domain" description="SUEL-type lectin" evidence="2">
    <location>
        <begin position="164"/>
        <end position="256"/>
    </location>
</feature>
<dbReference type="InterPro" id="IPR000922">
    <property type="entry name" value="Lectin_gal-bd_dom"/>
</dbReference>
<feature type="transmembrane region" description="Helical" evidence="1">
    <location>
        <begin position="384"/>
        <end position="409"/>
    </location>
</feature>
<evidence type="ECO:0000313" key="4">
    <source>
        <dbReference type="Proteomes" id="UP001187531"/>
    </source>
</evidence>
<name>A0AA88IAV6_ARTSF</name>
<keyword evidence="1" id="KW-0812">Transmembrane</keyword>
<dbReference type="PROSITE" id="PS50228">
    <property type="entry name" value="SUEL_LECTIN"/>
    <property type="match status" value="2"/>
</dbReference>
<dbReference type="CDD" id="cd22828">
    <property type="entry name" value="Gal_Rha_Lectin_EVA1_EVA1C_rpt1"/>
    <property type="match status" value="1"/>
</dbReference>
<dbReference type="Gene3D" id="2.60.120.740">
    <property type="match status" value="2"/>
</dbReference>
<comment type="caution">
    <text evidence="3">The sequence shown here is derived from an EMBL/GenBank/DDBJ whole genome shotgun (WGS) entry which is preliminary data.</text>
</comment>
<organism evidence="3 4">
    <name type="scientific">Artemia franciscana</name>
    <name type="common">Brine shrimp</name>
    <name type="synonym">Artemia sanfranciscana</name>
    <dbReference type="NCBI Taxonomy" id="6661"/>
    <lineage>
        <taxon>Eukaryota</taxon>
        <taxon>Metazoa</taxon>
        <taxon>Ecdysozoa</taxon>
        <taxon>Arthropoda</taxon>
        <taxon>Crustacea</taxon>
        <taxon>Branchiopoda</taxon>
        <taxon>Anostraca</taxon>
        <taxon>Artemiidae</taxon>
        <taxon>Artemia</taxon>
    </lineage>
</organism>
<dbReference type="GO" id="GO:0030246">
    <property type="term" value="F:carbohydrate binding"/>
    <property type="evidence" value="ECO:0007669"/>
    <property type="project" value="InterPro"/>
</dbReference>
<evidence type="ECO:0000256" key="1">
    <source>
        <dbReference type="SAM" id="Phobius"/>
    </source>
</evidence>
<accession>A0AA88IAV6</accession>
<feature type="domain" description="SUEL-type lectin" evidence="2">
    <location>
        <begin position="49"/>
        <end position="155"/>
    </location>
</feature>
<dbReference type="AlphaFoldDB" id="A0AA88IAV6"/>
<reference evidence="3" key="1">
    <citation type="submission" date="2023-07" db="EMBL/GenBank/DDBJ databases">
        <title>Chromosome-level genome assembly of Artemia franciscana.</title>
        <authorList>
            <person name="Jo E."/>
        </authorList>
    </citation>
    <scope>NUCLEOTIDE SEQUENCE</scope>
    <source>
        <tissue evidence="3">Whole body</tissue>
    </source>
</reference>
<sequence length="516" mass="57635">MRNQFKWSICLFNIVQTFLVLLMCNCKRILATDNLALLDGTLRTFQQAACDGEVLDLQCPLGTAVNIQIAHYGRASNDVEICNHHVALVASSPMKEHPVCNLTTNMQHALLHMVVDTCSKKRSCKIPTAAESLSKSVTDPCPTVPKFVEIAYKCRPNEFRSKIACDGESIQLNCKSGERIALFSANFGRPQEDKYHCPQMNGLPEEICHSSLSTEVGMKLCHGKMSCNLEASSNTFGNTSCNPRSRKYVRVIFTCVSRKILKDQYISDLEIEEDSREYKEHDLDPFPLGPVDNGLSVQRVSSDATESSEIGGITNYREPLGHFLEAVTSQPPPYEFGGQGDFLETSEDVHVIESENEALETTKTVVQKVSDWIGHYSKENNEKLVIYLTLGIAASIVAILGVLVARLWYQRQKEKKKSSVDSKQDTISTNMSLPGFNVDVEDVDAEIDLTLVPPQEFYTCESDLVGTIKRDTRRDSSIQGYGYSSFSKSFDAAKIRDQITLPRSMTTYDTNSLYFD</sequence>
<proteinExistence type="predicted"/>
<dbReference type="CDD" id="cd22829">
    <property type="entry name" value="Gal_Rha_Lectin_EVA1_EVA1C_rpt2"/>
    <property type="match status" value="1"/>
</dbReference>
<dbReference type="InterPro" id="IPR043159">
    <property type="entry name" value="Lectin_gal-bd_sf"/>
</dbReference>
<dbReference type="Proteomes" id="UP001187531">
    <property type="component" value="Unassembled WGS sequence"/>
</dbReference>
<dbReference type="Pfam" id="PF02140">
    <property type="entry name" value="SUEL_Lectin"/>
    <property type="match status" value="2"/>
</dbReference>
<keyword evidence="1" id="KW-1133">Transmembrane helix</keyword>
<dbReference type="EMBL" id="JAVRJZ010000001">
    <property type="protein sequence ID" value="KAK2727645.1"/>
    <property type="molecule type" value="Genomic_DNA"/>
</dbReference>